<evidence type="ECO:0000313" key="5">
    <source>
        <dbReference type="EMBL" id="BDZ37559.1"/>
    </source>
</evidence>
<keyword evidence="6" id="KW-1185">Reference proteome</keyword>
<evidence type="ECO:0000256" key="1">
    <source>
        <dbReference type="ARBA" id="ARBA00023015"/>
    </source>
</evidence>
<dbReference type="SMART" id="SM00421">
    <property type="entry name" value="HTH_LUXR"/>
    <property type="match status" value="1"/>
</dbReference>
<dbReference type="PROSITE" id="PS50043">
    <property type="entry name" value="HTH_LUXR_2"/>
    <property type="match status" value="1"/>
</dbReference>
<dbReference type="EMBL" id="AP027728">
    <property type="protein sequence ID" value="BDZ37559.1"/>
    <property type="molecule type" value="Genomic_DNA"/>
</dbReference>
<organism evidence="5 6">
    <name type="scientific">Microbacterium suwonense</name>
    <dbReference type="NCBI Taxonomy" id="683047"/>
    <lineage>
        <taxon>Bacteria</taxon>
        <taxon>Bacillati</taxon>
        <taxon>Actinomycetota</taxon>
        <taxon>Actinomycetes</taxon>
        <taxon>Micrococcales</taxon>
        <taxon>Microbacteriaceae</taxon>
        <taxon>Microbacterium</taxon>
    </lineage>
</organism>
<dbReference type="PANTHER" id="PTHR44688:SF16">
    <property type="entry name" value="DNA-BINDING TRANSCRIPTIONAL ACTIVATOR DEVR_DOSR"/>
    <property type="match status" value="1"/>
</dbReference>
<evidence type="ECO:0000256" key="2">
    <source>
        <dbReference type="ARBA" id="ARBA00023125"/>
    </source>
</evidence>
<dbReference type="InterPro" id="IPR000792">
    <property type="entry name" value="Tscrpt_reg_LuxR_C"/>
</dbReference>
<gene>
    <name evidence="5" type="ORF">GCM10025863_01730</name>
</gene>
<dbReference type="PROSITE" id="PS00622">
    <property type="entry name" value="HTH_LUXR_1"/>
    <property type="match status" value="1"/>
</dbReference>
<keyword evidence="2" id="KW-0238">DNA-binding</keyword>
<dbReference type="PRINTS" id="PR00038">
    <property type="entry name" value="HTHLUXR"/>
</dbReference>
<sequence>MASPQREDLRESFAELRSIAAELTDESLRERIAAVERRLMGVAEPAQALDAEPAAHLSPRELDVLACAAVGSTNAQIATQLGLREGTVKAYLRSAMSKLDASSRHSAVVRARRAGLLPETGNSHHSESTIECADSCIHRMPRISLTHGS</sequence>
<accession>A0ABM8FQ78</accession>
<dbReference type="SUPFAM" id="SSF46894">
    <property type="entry name" value="C-terminal effector domain of the bipartite response regulators"/>
    <property type="match status" value="1"/>
</dbReference>
<protein>
    <recommendedName>
        <fullName evidence="4">HTH luxR-type domain-containing protein</fullName>
    </recommendedName>
</protein>
<dbReference type="InterPro" id="IPR036388">
    <property type="entry name" value="WH-like_DNA-bd_sf"/>
</dbReference>
<dbReference type="CDD" id="cd06170">
    <property type="entry name" value="LuxR_C_like"/>
    <property type="match status" value="1"/>
</dbReference>
<dbReference type="Gene3D" id="1.10.10.10">
    <property type="entry name" value="Winged helix-like DNA-binding domain superfamily/Winged helix DNA-binding domain"/>
    <property type="match status" value="1"/>
</dbReference>
<dbReference type="Proteomes" id="UP001321543">
    <property type="component" value="Chromosome"/>
</dbReference>
<feature type="domain" description="HTH luxR-type" evidence="4">
    <location>
        <begin position="50"/>
        <end position="115"/>
    </location>
</feature>
<dbReference type="InterPro" id="IPR016032">
    <property type="entry name" value="Sig_transdc_resp-reg_C-effctor"/>
</dbReference>
<dbReference type="Pfam" id="PF00196">
    <property type="entry name" value="GerE"/>
    <property type="match status" value="1"/>
</dbReference>
<evidence type="ECO:0000259" key="4">
    <source>
        <dbReference type="PROSITE" id="PS50043"/>
    </source>
</evidence>
<evidence type="ECO:0000313" key="6">
    <source>
        <dbReference type="Proteomes" id="UP001321543"/>
    </source>
</evidence>
<name>A0ABM8FQ78_9MICO</name>
<evidence type="ECO:0000256" key="3">
    <source>
        <dbReference type="ARBA" id="ARBA00023163"/>
    </source>
</evidence>
<keyword evidence="1" id="KW-0805">Transcription regulation</keyword>
<keyword evidence="3" id="KW-0804">Transcription</keyword>
<dbReference type="PANTHER" id="PTHR44688">
    <property type="entry name" value="DNA-BINDING TRANSCRIPTIONAL ACTIVATOR DEVR_DOSR"/>
    <property type="match status" value="1"/>
</dbReference>
<proteinExistence type="predicted"/>
<reference evidence="6" key="1">
    <citation type="journal article" date="2019" name="Int. J. Syst. Evol. Microbiol.">
        <title>The Global Catalogue of Microorganisms (GCM) 10K type strain sequencing project: providing services to taxonomists for standard genome sequencing and annotation.</title>
        <authorList>
            <consortium name="The Broad Institute Genomics Platform"/>
            <consortium name="The Broad Institute Genome Sequencing Center for Infectious Disease"/>
            <person name="Wu L."/>
            <person name="Ma J."/>
        </authorList>
    </citation>
    <scope>NUCLEOTIDE SEQUENCE [LARGE SCALE GENOMIC DNA]</scope>
    <source>
        <strain evidence="6">NBRC 106310</strain>
    </source>
</reference>
<dbReference type="RefSeq" id="WP_286301363.1">
    <property type="nucleotide sequence ID" value="NZ_AP027728.1"/>
</dbReference>